<dbReference type="SUPFAM" id="SSF53474">
    <property type="entry name" value="alpha/beta-Hydrolases"/>
    <property type="match status" value="1"/>
</dbReference>
<dbReference type="InterPro" id="IPR013094">
    <property type="entry name" value="AB_hydrolase_3"/>
</dbReference>
<dbReference type="OrthoDB" id="33195at2157"/>
<dbReference type="InterPro" id="IPR029058">
    <property type="entry name" value="AB_hydrolase_fold"/>
</dbReference>
<dbReference type="Gene3D" id="3.40.50.1820">
    <property type="entry name" value="alpha/beta hydrolase"/>
    <property type="match status" value="1"/>
</dbReference>
<name>A0A5B9DF17_9ARCH</name>
<evidence type="ECO:0000313" key="3">
    <source>
        <dbReference type="Proteomes" id="UP000321408"/>
    </source>
</evidence>
<dbReference type="EMBL" id="CP042905">
    <property type="protein sequence ID" value="QEE17702.2"/>
    <property type="molecule type" value="Genomic_DNA"/>
</dbReference>
<dbReference type="Proteomes" id="UP000321408">
    <property type="component" value="Chromosome"/>
</dbReference>
<protein>
    <submittedName>
        <fullName evidence="2">Alpha/beta hydrolase</fullName>
    </submittedName>
</protein>
<sequence>MPEKLYSSDLEIFEVPFPKLFKKILHFFEDPLKEPITQEGLKKARDLEKQINKGLIKFLIHGFSPKLASVVDINLKNFNLRIYTPISNEPLPVIIYFHGGGYVMGSIENSDVLCRKFAKDLNVVIVSVAYRLSPEFPFPIALEDSYSAAIWVNKHISELSENSKKIYVMGDSAGGGLATLVALKNKCQKDFEISGQILIYPWVSGEFNYPSSDLFKEGYVLSKKMLKVFRKCYITNPKDSQNPDFSPIYNSDLSKLPKTILFTASHDPLRDQGNAYAKKLLKAGNQVIYKNYLQTVHGFLTIYGFIPRGKKIYRDFIQTLRKMLYD</sequence>
<keyword evidence="3" id="KW-1185">Reference proteome</keyword>
<dbReference type="AlphaFoldDB" id="A0A5B9DF17"/>
<dbReference type="PANTHER" id="PTHR48081">
    <property type="entry name" value="AB HYDROLASE SUPERFAMILY PROTEIN C4A8.06C"/>
    <property type="match status" value="1"/>
</dbReference>
<dbReference type="InterPro" id="IPR050300">
    <property type="entry name" value="GDXG_lipolytic_enzyme"/>
</dbReference>
<reference evidence="2 3" key="1">
    <citation type="journal article" date="2020" name="Nature">
        <title>Isolation of an archaeon at the prokaryote-eukaryote interface.</title>
        <authorList>
            <person name="Imachi H."/>
            <person name="Nobu M.K."/>
            <person name="Nakahara N."/>
            <person name="Morono Y."/>
            <person name="Ogawara M."/>
            <person name="Takaki Y."/>
            <person name="Takano Y."/>
            <person name="Uematsu K."/>
            <person name="Ikuta T."/>
            <person name="Ito M."/>
            <person name="Matsui Y."/>
            <person name="Miyazaki M."/>
            <person name="Murata K."/>
            <person name="Saito Y."/>
            <person name="Sakai S."/>
            <person name="Song C."/>
            <person name="Tasumi E."/>
            <person name="Yamanaka Y."/>
            <person name="Yamaguchi T."/>
            <person name="Kamagata Y."/>
            <person name="Tamaki H."/>
            <person name="Takai K."/>
        </authorList>
    </citation>
    <scope>NUCLEOTIDE SEQUENCE [LARGE SCALE GENOMIC DNA]</scope>
    <source>
        <strain evidence="2 3">MK-D1</strain>
    </source>
</reference>
<dbReference type="Pfam" id="PF07859">
    <property type="entry name" value="Abhydrolase_3"/>
    <property type="match status" value="1"/>
</dbReference>
<evidence type="ECO:0000256" key="1">
    <source>
        <dbReference type="ARBA" id="ARBA00022801"/>
    </source>
</evidence>
<gene>
    <name evidence="2" type="ORF">DSAG12_03540</name>
</gene>
<evidence type="ECO:0000313" key="2">
    <source>
        <dbReference type="EMBL" id="QEE17702.2"/>
    </source>
</evidence>
<proteinExistence type="predicted"/>
<organism evidence="2 3">
    <name type="scientific">Promethearchaeum syntrophicum</name>
    <dbReference type="NCBI Taxonomy" id="2594042"/>
    <lineage>
        <taxon>Archaea</taxon>
        <taxon>Promethearchaeati</taxon>
        <taxon>Promethearchaeota</taxon>
        <taxon>Promethearchaeia</taxon>
        <taxon>Promethearchaeales</taxon>
        <taxon>Promethearchaeaceae</taxon>
        <taxon>Promethearchaeum</taxon>
    </lineage>
</organism>
<dbReference type="PANTHER" id="PTHR48081:SF8">
    <property type="entry name" value="ALPHA_BETA HYDROLASE FOLD-3 DOMAIN-CONTAINING PROTEIN-RELATED"/>
    <property type="match status" value="1"/>
</dbReference>
<keyword evidence="1 2" id="KW-0378">Hydrolase</keyword>
<dbReference type="GO" id="GO:0016787">
    <property type="term" value="F:hydrolase activity"/>
    <property type="evidence" value="ECO:0007669"/>
    <property type="project" value="UniProtKB-KW"/>
</dbReference>
<accession>A0A5B9DF17</accession>
<reference evidence="2 3" key="2">
    <citation type="journal article" date="2024" name="Int. J. Syst. Evol. Microbiol.">
        <title>Promethearchaeum syntrophicum gen. nov., sp. nov., an anaerobic, obligately syntrophic archaeon, the first isolate of the lineage 'Asgard' archaea, and proposal of the new archaeal phylum Promethearchaeota phyl. nov. and kingdom Promethearchaeati regn. nov.</title>
        <authorList>
            <person name="Imachi H."/>
            <person name="Nobu M.K."/>
            <person name="Kato S."/>
            <person name="Takaki Y."/>
            <person name="Miyazaki M."/>
            <person name="Miyata M."/>
            <person name="Ogawara M."/>
            <person name="Saito Y."/>
            <person name="Sakai S."/>
            <person name="Tahara Y.O."/>
            <person name="Takano Y."/>
            <person name="Tasumi E."/>
            <person name="Uematsu K."/>
            <person name="Yoshimura T."/>
            <person name="Itoh T."/>
            <person name="Ohkuma M."/>
            <person name="Takai K."/>
        </authorList>
    </citation>
    <scope>NUCLEOTIDE SEQUENCE [LARGE SCALE GENOMIC DNA]</scope>
    <source>
        <strain evidence="2 3">MK-D1</strain>
    </source>
</reference>
<dbReference type="KEGG" id="psyt:DSAG12_03540"/>